<feature type="transmembrane region" description="Helical" evidence="1">
    <location>
        <begin position="82"/>
        <end position="103"/>
    </location>
</feature>
<keyword evidence="1" id="KW-1133">Transmembrane helix</keyword>
<dbReference type="AlphaFoldDB" id="D6TR11"/>
<accession>D6TR11</accession>
<comment type="caution">
    <text evidence="2">The sequence shown here is derived from an EMBL/GenBank/DDBJ whole genome shotgun (WGS) entry which is preliminary data.</text>
</comment>
<reference evidence="2 3" key="1">
    <citation type="journal article" date="2011" name="Stand. Genomic Sci.">
        <title>Non-contiguous finished genome sequence and contextual data of the filamentous soil bacterium Ktedonobacter racemifer type strain (SOSP1-21).</title>
        <authorList>
            <person name="Chang Y.J."/>
            <person name="Land M."/>
            <person name="Hauser L."/>
            <person name="Chertkov O."/>
            <person name="Del Rio T.G."/>
            <person name="Nolan M."/>
            <person name="Copeland A."/>
            <person name="Tice H."/>
            <person name="Cheng J.F."/>
            <person name="Lucas S."/>
            <person name="Han C."/>
            <person name="Goodwin L."/>
            <person name="Pitluck S."/>
            <person name="Ivanova N."/>
            <person name="Ovchinikova G."/>
            <person name="Pati A."/>
            <person name="Chen A."/>
            <person name="Palaniappan K."/>
            <person name="Mavromatis K."/>
            <person name="Liolios K."/>
            <person name="Brettin T."/>
            <person name="Fiebig A."/>
            <person name="Rohde M."/>
            <person name="Abt B."/>
            <person name="Goker M."/>
            <person name="Detter J.C."/>
            <person name="Woyke T."/>
            <person name="Bristow J."/>
            <person name="Eisen J.A."/>
            <person name="Markowitz V."/>
            <person name="Hugenholtz P."/>
            <person name="Kyrpides N.C."/>
            <person name="Klenk H.P."/>
            <person name="Lapidus A."/>
        </authorList>
    </citation>
    <scope>NUCLEOTIDE SEQUENCE [LARGE SCALE GENOMIC DNA]</scope>
    <source>
        <strain evidence="3">DSM 44963</strain>
    </source>
</reference>
<feature type="transmembrane region" description="Helical" evidence="1">
    <location>
        <begin position="255"/>
        <end position="279"/>
    </location>
</feature>
<feature type="transmembrane region" description="Helical" evidence="1">
    <location>
        <begin position="217"/>
        <end position="235"/>
    </location>
</feature>
<dbReference type="STRING" id="485913.Krac_7137"/>
<evidence type="ECO:0000256" key="1">
    <source>
        <dbReference type="SAM" id="Phobius"/>
    </source>
</evidence>
<dbReference type="Proteomes" id="UP000004508">
    <property type="component" value="Unassembled WGS sequence"/>
</dbReference>
<keyword evidence="1" id="KW-0812">Transmembrane</keyword>
<evidence type="ECO:0000313" key="2">
    <source>
        <dbReference type="EMBL" id="EFH85882.1"/>
    </source>
</evidence>
<dbReference type="OrthoDB" id="162083at2"/>
<dbReference type="FunCoup" id="D6TR11">
    <property type="interactions" value="154"/>
</dbReference>
<dbReference type="RefSeq" id="WP_007909696.1">
    <property type="nucleotide sequence ID" value="NZ_ADVG01000002.1"/>
</dbReference>
<proteinExistence type="predicted"/>
<evidence type="ECO:0008006" key="4">
    <source>
        <dbReference type="Google" id="ProtNLM"/>
    </source>
</evidence>
<gene>
    <name evidence="2" type="ORF">Krac_7137</name>
</gene>
<feature type="transmembrane region" description="Helical" evidence="1">
    <location>
        <begin position="6"/>
        <end position="24"/>
    </location>
</feature>
<evidence type="ECO:0000313" key="3">
    <source>
        <dbReference type="Proteomes" id="UP000004508"/>
    </source>
</evidence>
<name>D6TR11_KTERA</name>
<dbReference type="EMBL" id="ADVG01000002">
    <property type="protein sequence ID" value="EFH85882.1"/>
    <property type="molecule type" value="Genomic_DNA"/>
</dbReference>
<dbReference type="InParanoid" id="D6TR11"/>
<feature type="transmembrane region" description="Helical" evidence="1">
    <location>
        <begin position="36"/>
        <end position="62"/>
    </location>
</feature>
<keyword evidence="1" id="KW-0472">Membrane</keyword>
<feature type="transmembrane region" description="Helical" evidence="1">
    <location>
        <begin position="137"/>
        <end position="162"/>
    </location>
</feature>
<feature type="transmembrane region" description="Helical" evidence="1">
    <location>
        <begin position="168"/>
        <end position="196"/>
    </location>
</feature>
<keyword evidence="3" id="KW-1185">Reference proteome</keyword>
<sequence>MIVIPRVAPGGAFLGAVGQIWGIMQAEITMQWRRWGLWLAFAGATALLLLLTVQAATFLLHLPPTSMYVREHFTSVDLDNLLVSNTVVYGVMFFGLVAALLVVDRLRRDQHLGMVELQRATPQGSARYVLGKFLGNYVAVLVPAFLSYLLCALMTMLLGWSAVLLSKFLLAFLLVFVPSSLAAVSLTLLLTSFLPLRLVQVGFSLLWFYFETGLGQYGFGSSIFNPSGIYIYPVFFPVPHMQYADPNFHTSQPLALLNIVVLLLTAIVALFLMYGWLAFQQQQKEKA</sequence>
<organism evidence="2 3">
    <name type="scientific">Ktedonobacter racemifer DSM 44963</name>
    <dbReference type="NCBI Taxonomy" id="485913"/>
    <lineage>
        <taxon>Bacteria</taxon>
        <taxon>Bacillati</taxon>
        <taxon>Chloroflexota</taxon>
        <taxon>Ktedonobacteria</taxon>
        <taxon>Ktedonobacterales</taxon>
        <taxon>Ktedonobacteraceae</taxon>
        <taxon>Ktedonobacter</taxon>
    </lineage>
</organism>
<protein>
    <recommendedName>
        <fullName evidence="4">ABC transporter permease</fullName>
    </recommendedName>
</protein>